<evidence type="ECO:0000259" key="1">
    <source>
        <dbReference type="Pfam" id="PF04865"/>
    </source>
</evidence>
<reference evidence="2 3" key="1">
    <citation type="submission" date="2012-10" db="EMBL/GenBank/DDBJ databases">
        <title>Genome sequencing of Tanticharoenia sakaeratensis NBRC 103193.</title>
        <authorList>
            <person name="Azuma Y."/>
            <person name="Hadano H."/>
            <person name="Hirakawa H."/>
            <person name="Matsushita K."/>
        </authorList>
    </citation>
    <scope>NUCLEOTIDE SEQUENCE [LARGE SCALE GENOMIC DNA]</scope>
    <source>
        <strain evidence="2 3">NBRC 103193</strain>
    </source>
</reference>
<feature type="domain" description="Baseplate protein J-like barrel" evidence="1">
    <location>
        <begin position="100"/>
        <end position="192"/>
    </location>
</feature>
<protein>
    <recommendedName>
        <fullName evidence="1">Baseplate protein J-like barrel domain-containing protein</fullName>
    </recommendedName>
</protein>
<comment type="caution">
    <text evidence="2">The sequence shown here is derived from an EMBL/GenBank/DDBJ whole genome shotgun (WGS) entry which is preliminary data.</text>
</comment>
<gene>
    <name evidence="2" type="ORF">Tasa_048_195</name>
</gene>
<organism evidence="2 3">
    <name type="scientific">Tanticharoenia sakaeratensis NBRC 103193</name>
    <dbReference type="NCBI Taxonomy" id="1231623"/>
    <lineage>
        <taxon>Bacteria</taxon>
        <taxon>Pseudomonadati</taxon>
        <taxon>Pseudomonadota</taxon>
        <taxon>Alphaproteobacteria</taxon>
        <taxon>Acetobacterales</taxon>
        <taxon>Acetobacteraceae</taxon>
        <taxon>Tanticharoenia</taxon>
    </lineage>
</organism>
<proteinExistence type="predicted"/>
<accession>A0A0D6MQ93</accession>
<keyword evidence="3" id="KW-1185">Reference proteome</keyword>
<evidence type="ECO:0000313" key="3">
    <source>
        <dbReference type="Proteomes" id="UP000032679"/>
    </source>
</evidence>
<dbReference type="AlphaFoldDB" id="A0A0D6MQ93"/>
<dbReference type="STRING" id="1231623.Tasa_048_195"/>
<dbReference type="InterPro" id="IPR052399">
    <property type="entry name" value="Phage_Baseplate_Assmbl_Protein"/>
</dbReference>
<dbReference type="PANTHER" id="PTHR37829:SF3">
    <property type="entry name" value="PROTEIN JAYE-RELATED"/>
    <property type="match status" value="1"/>
</dbReference>
<dbReference type="EMBL" id="BALE01000048">
    <property type="protein sequence ID" value="GAN55570.1"/>
    <property type="molecule type" value="Genomic_DNA"/>
</dbReference>
<dbReference type="PANTHER" id="PTHR37829">
    <property type="entry name" value="PHAGE-LIKE ELEMENT PBSX PROTEIN XKDT"/>
    <property type="match status" value="1"/>
</dbReference>
<dbReference type="Pfam" id="PF04865">
    <property type="entry name" value="Baseplate_J"/>
    <property type="match status" value="1"/>
</dbReference>
<sequence>MGFIMTLTLRSFSTVVSTAAATVQASCAQILDMTVGTPARALIEGVAGVTLWLQYVALQVLARSRLATSQGEDCDSFVNDFGMTRLPGSPASGLVMMTSFSPAAQSAVVPPGVVVRTVSAVNFVVVADSGNTFWSASSGAYVRRPGVSSIVVPVQARVSGSVGNVAPGAICLMGTSVSGIDTVTNTTAFTNGSDAETDSALRKRFPLWLAAKTSATGAAVANAVAGVQTNLTLSLMDGQTPDGALAPGYFTAVFDDGSGTPADALVQEVYDAIDDVRALGVNFAVQRPSVLTLTISLSVAIPAGADAAAVQSAIETAITNDIASCSVGSGYAYSRIAYLAYSSAGVSVLSVTDVLLNGGQADIAANTTQAVLPGIISVSVSQGA</sequence>
<dbReference type="Proteomes" id="UP000032679">
    <property type="component" value="Unassembled WGS sequence"/>
</dbReference>
<dbReference type="InterPro" id="IPR006949">
    <property type="entry name" value="Barrel_Baseplate_J-like"/>
</dbReference>
<evidence type="ECO:0000313" key="2">
    <source>
        <dbReference type="EMBL" id="GAN55570.1"/>
    </source>
</evidence>
<name>A0A0D6MQ93_9PROT</name>